<dbReference type="AlphaFoldDB" id="A0A6P1BQG8"/>
<organism evidence="2 3">
    <name type="scientific">Bradyrhizobium uaiense</name>
    <dbReference type="NCBI Taxonomy" id="2594946"/>
    <lineage>
        <taxon>Bacteria</taxon>
        <taxon>Pseudomonadati</taxon>
        <taxon>Pseudomonadota</taxon>
        <taxon>Alphaproteobacteria</taxon>
        <taxon>Hyphomicrobiales</taxon>
        <taxon>Nitrobacteraceae</taxon>
        <taxon>Bradyrhizobium</taxon>
    </lineage>
</organism>
<evidence type="ECO:0000256" key="1">
    <source>
        <dbReference type="SAM" id="MobiDB-lite"/>
    </source>
</evidence>
<evidence type="ECO:0000313" key="2">
    <source>
        <dbReference type="EMBL" id="NEV00569.1"/>
    </source>
</evidence>
<sequence length="86" mass="9245">MSQAQVSKAQTSQAYVIEVSDRTAGIVVSDASGFCFFSSDRAFDGLDGGYFGSARAAERAVRAHLQRRQTRGQPSSDSRNNLNGNL</sequence>
<gene>
    <name evidence="2" type="ORF">FNJ47_33355</name>
</gene>
<feature type="compositionally biased region" description="Polar residues" evidence="1">
    <location>
        <begin position="71"/>
        <end position="86"/>
    </location>
</feature>
<protein>
    <submittedName>
        <fullName evidence="2">Uncharacterized protein</fullName>
    </submittedName>
</protein>
<dbReference type="RefSeq" id="WP_163160122.1">
    <property type="nucleotide sequence ID" value="NZ_VKHP01000184.1"/>
</dbReference>
<feature type="region of interest" description="Disordered" evidence="1">
    <location>
        <begin position="62"/>
        <end position="86"/>
    </location>
</feature>
<keyword evidence="3" id="KW-1185">Reference proteome</keyword>
<comment type="caution">
    <text evidence="2">The sequence shown here is derived from an EMBL/GenBank/DDBJ whole genome shotgun (WGS) entry which is preliminary data.</text>
</comment>
<name>A0A6P1BQG8_9BRAD</name>
<accession>A0A6P1BQG8</accession>
<dbReference type="EMBL" id="VKHP01000184">
    <property type="protein sequence ID" value="NEV00569.1"/>
    <property type="molecule type" value="Genomic_DNA"/>
</dbReference>
<proteinExistence type="predicted"/>
<dbReference type="Proteomes" id="UP000468531">
    <property type="component" value="Unassembled WGS sequence"/>
</dbReference>
<evidence type="ECO:0000313" key="3">
    <source>
        <dbReference type="Proteomes" id="UP000468531"/>
    </source>
</evidence>
<reference evidence="2 3" key="1">
    <citation type="journal article" date="2020" name="Arch. Microbiol.">
        <title>Bradyrhizobium uaiense sp. nov., a new highly efficient cowpea symbiont.</title>
        <authorList>
            <person name="Cabral Michel D."/>
            <person name="Azarias Guimaraes A."/>
            <person name="Martins da Costa E."/>
            <person name="Soares de Carvalho T."/>
            <person name="Balsanelli E."/>
            <person name="Willems A."/>
            <person name="Maltempi de Souza E."/>
            <person name="de Souza Moreira F.M."/>
        </authorList>
    </citation>
    <scope>NUCLEOTIDE SEQUENCE [LARGE SCALE GENOMIC DNA]</scope>
    <source>
        <strain evidence="2 3">UFLA 03-164</strain>
    </source>
</reference>